<protein>
    <submittedName>
        <fullName evidence="2">Uncharacterized protein</fullName>
    </submittedName>
</protein>
<keyword evidence="1" id="KW-0472">Membrane</keyword>
<dbReference type="AlphaFoldDB" id="A0A1Z1MBG5"/>
<keyword evidence="2" id="KW-0934">Plastid</keyword>
<dbReference type="InterPro" id="IPR011990">
    <property type="entry name" value="TPR-like_helical_dom_sf"/>
</dbReference>
<geneLocation type="chloroplast" evidence="2"/>
<dbReference type="Gene3D" id="1.25.40.10">
    <property type="entry name" value="Tetratricopeptide repeat domain"/>
    <property type="match status" value="1"/>
</dbReference>
<organism evidence="2">
    <name type="scientific">Polysiphonia urceolata</name>
    <name type="common">Red alga</name>
    <name type="synonym">Conferva urceolata</name>
    <dbReference type="NCBI Taxonomy" id="173545"/>
    <lineage>
        <taxon>Eukaryota</taxon>
        <taxon>Rhodophyta</taxon>
        <taxon>Florideophyceae</taxon>
        <taxon>Rhodymeniophycidae</taxon>
        <taxon>Ceramiales</taxon>
        <taxon>Rhodomelaceae</taxon>
        <taxon>Polysiphonioideae</taxon>
        <taxon>Polysiphonia</taxon>
    </lineage>
</organism>
<reference evidence="2" key="1">
    <citation type="journal article" date="2017" name="J. Phycol.">
        <title>Analysis of chloroplast genomes and a supermatrix inform reclassification of the Rhodomelaceae (Rhodophyta).</title>
        <authorList>
            <person name="Diaz-Tapia P."/>
            <person name="Maggs C.A."/>
            <person name="West J.A."/>
            <person name="Verbruggen H."/>
        </authorList>
    </citation>
    <scope>NUCLEOTIDE SEQUENCE</scope>
    <source>
        <strain evidence="2">PD550</strain>
    </source>
</reference>
<sequence>MSDTNLLFRLYLLMVFFFLLFFSLFLSKEMYLLLKQSLQIISVPFKFDSKKNLLNDDYFTLFNIFFARGNFLICLSLSEFYLESDKSFLNKDILYTFLAYVYCENSFWNIAEYYYLKALSLSPENCDIMFSLGKMYDNLGHKDKLRSIVKSISLSDPNYDISSFSFK</sequence>
<name>A0A1Z1MBG5_POLUR</name>
<dbReference type="Pfam" id="PF13431">
    <property type="entry name" value="TPR_17"/>
    <property type="match status" value="1"/>
</dbReference>
<dbReference type="SUPFAM" id="SSF48452">
    <property type="entry name" value="TPR-like"/>
    <property type="match status" value="1"/>
</dbReference>
<accession>A0A1Z1MBG5</accession>
<evidence type="ECO:0000313" key="2">
    <source>
        <dbReference type="EMBL" id="ARW63428.1"/>
    </source>
</evidence>
<gene>
    <name evidence="2" type="primary">ycf37</name>
</gene>
<evidence type="ECO:0000256" key="1">
    <source>
        <dbReference type="SAM" id="Phobius"/>
    </source>
</evidence>
<dbReference type="EMBL" id="MF101428">
    <property type="protein sequence ID" value="ARW63428.1"/>
    <property type="molecule type" value="Genomic_DNA"/>
</dbReference>
<dbReference type="RefSeq" id="YP_009394866.1">
    <property type="nucleotide sequence ID" value="NC_035275.1"/>
</dbReference>
<feature type="transmembrane region" description="Helical" evidence="1">
    <location>
        <begin position="6"/>
        <end position="26"/>
    </location>
</feature>
<dbReference type="GeneID" id="33356800"/>
<proteinExistence type="predicted"/>
<keyword evidence="2" id="KW-0150">Chloroplast</keyword>
<keyword evidence="1" id="KW-1133">Transmembrane helix</keyword>
<keyword evidence="1" id="KW-0812">Transmembrane</keyword>